<gene>
    <name evidence="1" type="ORF">M9H77_21756</name>
</gene>
<sequence length="415" mass="48694">MTIQAQSHRRIQFIVPVALASLLLLGSVRIILDNLRYTNQFYFLWKSYLIGSRRPRLPIVVSQEEIIEDGCNLFNGKWILDNSSYPLYREDSCPFLVKQVTCQRNGRPDSLYQNWRWQPYGCNLPRFDALKLLEMLRDKRMMFVGDSIQRGMFESMVCLVQSAVTGKRTLERIPPRKVFTIEEFNASIEYYWAPFIVESISDHATNHTVRKRMVRLDSVAKHAKEWEGVDILVFESYVWWMYKPQINATYGSPDDIKEYNVTRAYRLAMETWAKWINSNINPNSQKIFFTTMSPTHLWNWEWKGGSDGNCFNESYPIEEGSYWGTGSNLDIMGTVKDVLGKLKVNVRLLNITQLSEYRKDGHTSVFGERRGKLLTREQRLNPKKFADCIHWCLPGVPDTWNEILYALLLQDYRTR</sequence>
<proteinExistence type="predicted"/>
<dbReference type="Proteomes" id="UP001060085">
    <property type="component" value="Linkage Group LG05"/>
</dbReference>
<evidence type="ECO:0000313" key="2">
    <source>
        <dbReference type="Proteomes" id="UP001060085"/>
    </source>
</evidence>
<comment type="caution">
    <text evidence="1">The sequence shown here is derived from an EMBL/GenBank/DDBJ whole genome shotgun (WGS) entry which is preliminary data.</text>
</comment>
<organism evidence="1 2">
    <name type="scientific">Catharanthus roseus</name>
    <name type="common">Madagascar periwinkle</name>
    <name type="synonym">Vinca rosea</name>
    <dbReference type="NCBI Taxonomy" id="4058"/>
    <lineage>
        <taxon>Eukaryota</taxon>
        <taxon>Viridiplantae</taxon>
        <taxon>Streptophyta</taxon>
        <taxon>Embryophyta</taxon>
        <taxon>Tracheophyta</taxon>
        <taxon>Spermatophyta</taxon>
        <taxon>Magnoliopsida</taxon>
        <taxon>eudicotyledons</taxon>
        <taxon>Gunneridae</taxon>
        <taxon>Pentapetalae</taxon>
        <taxon>asterids</taxon>
        <taxon>lamiids</taxon>
        <taxon>Gentianales</taxon>
        <taxon>Apocynaceae</taxon>
        <taxon>Rauvolfioideae</taxon>
        <taxon>Vinceae</taxon>
        <taxon>Catharanthinae</taxon>
        <taxon>Catharanthus</taxon>
    </lineage>
</organism>
<reference evidence="2" key="1">
    <citation type="journal article" date="2023" name="Nat. Plants">
        <title>Single-cell RNA sequencing provides a high-resolution roadmap for understanding the multicellular compartmentation of specialized metabolism.</title>
        <authorList>
            <person name="Sun S."/>
            <person name="Shen X."/>
            <person name="Li Y."/>
            <person name="Li Y."/>
            <person name="Wang S."/>
            <person name="Li R."/>
            <person name="Zhang H."/>
            <person name="Shen G."/>
            <person name="Guo B."/>
            <person name="Wei J."/>
            <person name="Xu J."/>
            <person name="St-Pierre B."/>
            <person name="Chen S."/>
            <person name="Sun C."/>
        </authorList>
    </citation>
    <scope>NUCLEOTIDE SEQUENCE [LARGE SCALE GENOMIC DNA]</scope>
</reference>
<dbReference type="EMBL" id="CM044705">
    <property type="protein sequence ID" value="KAI5662433.1"/>
    <property type="molecule type" value="Genomic_DNA"/>
</dbReference>
<name>A0ACC0AR58_CATRO</name>
<protein>
    <submittedName>
        <fullName evidence="1">Uncharacterized protein</fullName>
    </submittedName>
</protein>
<accession>A0ACC0AR58</accession>
<keyword evidence="2" id="KW-1185">Reference proteome</keyword>
<evidence type="ECO:0000313" key="1">
    <source>
        <dbReference type="EMBL" id="KAI5662433.1"/>
    </source>
</evidence>